<dbReference type="PANTHER" id="PTHR33630:SF9">
    <property type="entry name" value="CUTINASE 4"/>
    <property type="match status" value="1"/>
</dbReference>
<dbReference type="Pfam" id="PF01083">
    <property type="entry name" value="Cutinase"/>
    <property type="match status" value="1"/>
</dbReference>
<keyword evidence="4" id="KW-1015">Disulfide bond</keyword>
<evidence type="ECO:0000256" key="5">
    <source>
        <dbReference type="SAM" id="SignalP"/>
    </source>
</evidence>
<feature type="chain" id="PRO_5045844952" evidence="5">
    <location>
        <begin position="28"/>
        <end position="667"/>
    </location>
</feature>
<dbReference type="EMBL" id="JAUTXY010000021">
    <property type="protein sequence ID" value="MEE2061760.1"/>
    <property type="molecule type" value="Genomic_DNA"/>
</dbReference>
<evidence type="ECO:0000256" key="4">
    <source>
        <dbReference type="ARBA" id="ARBA00023157"/>
    </source>
</evidence>
<dbReference type="SMART" id="SM01110">
    <property type="entry name" value="Cutinase"/>
    <property type="match status" value="1"/>
</dbReference>
<keyword evidence="7" id="KW-1185">Reference proteome</keyword>
<dbReference type="RefSeq" id="WP_330136901.1">
    <property type="nucleotide sequence ID" value="NZ_JAUTXY010000021.1"/>
</dbReference>
<accession>A0ABU7LJK7</accession>
<dbReference type="InterPro" id="IPR000675">
    <property type="entry name" value="Cutinase/axe"/>
</dbReference>
<sequence>MRKAGIALATAVMTTAAGMAVPAVVHAAELNGCARTIAMMIPGTTETSANADPTVPTGMLAAVGDALEQRLGNNVDAVYVPYPGEAFFNGTSYAESKSRGDKAAAELMERCPSSTYVIAGYSQGAQIGNDLAVNIGHGLGPVAAQQVKAVILLANPKRGTEGAKLIGPPLPGQGIAGPAPEGFGQLAGKVFDICHPDDAYCNTDGESTPFLASLGRIIANPPGAVDVSAQIASTAAPETPTLAGESTVADESTATQSSSLVDALSSPGQWRNADLSAVVGAATRLAESVATLDVGGPTSTTSAANIARITQQARLVSETLTPVGQASEWIDSNPGARETFTAAPEGSPEATTASVLDTLEQVDVPAVLSATEAVTSTSTALLKARTSGEPVNVSTLASSADTLVAGLSPLAASGPPELRTATQVLSVAKPTTIINQLLNVVSGVSSVDYQAVAAGLQALPGKVATGDVRGAHAIAGDLNNQLSPLVKMAAGVDFKTLSRLVAMVPDPSGTAAIATLVLDLLGNVDVIRLARNVGEIQEIAWSIAETGNVLELSRLMPVAVELAQVALGVLTPGQKMSPDQLHNPDDPIGSLMSVQAQNSDLAGLSSSVMALASSDDAAELGQLVSEGFTAASFYASNSHIAYPSWSPDGKDNAIDTMVNIFARAIGG</sequence>
<dbReference type="Proteomes" id="UP001336020">
    <property type="component" value="Unassembled WGS sequence"/>
</dbReference>
<dbReference type="InterPro" id="IPR029058">
    <property type="entry name" value="AB_hydrolase_fold"/>
</dbReference>
<evidence type="ECO:0000256" key="2">
    <source>
        <dbReference type="ARBA" id="ARBA00022487"/>
    </source>
</evidence>
<keyword evidence="3" id="KW-0378">Hydrolase</keyword>
<protein>
    <submittedName>
        <fullName evidence="6">Cutinase family protein</fullName>
    </submittedName>
</protein>
<organism evidence="6 7">
    <name type="scientific">Rhodococcus artemisiae</name>
    <dbReference type="NCBI Taxonomy" id="714159"/>
    <lineage>
        <taxon>Bacteria</taxon>
        <taxon>Bacillati</taxon>
        <taxon>Actinomycetota</taxon>
        <taxon>Actinomycetes</taxon>
        <taxon>Mycobacteriales</taxon>
        <taxon>Nocardiaceae</taxon>
        <taxon>Rhodococcus</taxon>
    </lineage>
</organism>
<reference evidence="6 7" key="1">
    <citation type="submission" date="2023-07" db="EMBL/GenBank/DDBJ databases">
        <authorList>
            <person name="Girao M."/>
            <person name="Carvalho M.F."/>
        </authorList>
    </citation>
    <scope>NUCLEOTIDE SEQUENCE [LARGE SCALE GENOMIC DNA]</scope>
    <source>
        <strain evidence="6 7">YIM65754</strain>
    </source>
</reference>
<evidence type="ECO:0000256" key="1">
    <source>
        <dbReference type="ARBA" id="ARBA00007534"/>
    </source>
</evidence>
<dbReference type="SUPFAM" id="SSF53474">
    <property type="entry name" value="alpha/beta-Hydrolases"/>
    <property type="match status" value="1"/>
</dbReference>
<evidence type="ECO:0000256" key="3">
    <source>
        <dbReference type="ARBA" id="ARBA00022801"/>
    </source>
</evidence>
<dbReference type="Gene3D" id="3.40.50.1820">
    <property type="entry name" value="alpha/beta hydrolase"/>
    <property type="match status" value="1"/>
</dbReference>
<keyword evidence="2" id="KW-0719">Serine esterase</keyword>
<dbReference type="PANTHER" id="PTHR33630">
    <property type="entry name" value="CUTINASE RV1984C-RELATED-RELATED"/>
    <property type="match status" value="1"/>
</dbReference>
<comment type="caution">
    <text evidence="6">The sequence shown here is derived from an EMBL/GenBank/DDBJ whole genome shotgun (WGS) entry which is preliminary data.</text>
</comment>
<gene>
    <name evidence="6" type="ORF">Q7514_29975</name>
</gene>
<evidence type="ECO:0000313" key="7">
    <source>
        <dbReference type="Proteomes" id="UP001336020"/>
    </source>
</evidence>
<comment type="similarity">
    <text evidence="1">Belongs to the cutinase family.</text>
</comment>
<name>A0ABU7LJK7_9NOCA</name>
<evidence type="ECO:0000313" key="6">
    <source>
        <dbReference type="EMBL" id="MEE2061760.1"/>
    </source>
</evidence>
<keyword evidence="5" id="KW-0732">Signal</keyword>
<feature type="signal peptide" evidence="5">
    <location>
        <begin position="1"/>
        <end position="27"/>
    </location>
</feature>
<proteinExistence type="inferred from homology"/>